<accession>A0A2S0PDU3</accession>
<dbReference type="InterPro" id="IPR022742">
    <property type="entry name" value="Hydrolase_4"/>
</dbReference>
<name>A0A2S0PDU3_9NEIS</name>
<dbReference type="SUPFAM" id="SSF53474">
    <property type="entry name" value="alpha/beta-Hydrolases"/>
    <property type="match status" value="1"/>
</dbReference>
<dbReference type="Gene3D" id="3.40.50.1820">
    <property type="entry name" value="alpha/beta hydrolase"/>
    <property type="match status" value="1"/>
</dbReference>
<keyword evidence="3" id="KW-1185">Reference proteome</keyword>
<proteinExistence type="predicted"/>
<organism evidence="2 3">
    <name type="scientific">Microvirgula aerodenitrificans</name>
    <dbReference type="NCBI Taxonomy" id="57480"/>
    <lineage>
        <taxon>Bacteria</taxon>
        <taxon>Pseudomonadati</taxon>
        <taxon>Pseudomonadota</taxon>
        <taxon>Betaproteobacteria</taxon>
        <taxon>Neisseriales</taxon>
        <taxon>Aquaspirillaceae</taxon>
        <taxon>Microvirgula</taxon>
    </lineage>
</organism>
<dbReference type="STRING" id="1122240.GCA_000620105_02360"/>
<reference evidence="2 3" key="1">
    <citation type="submission" date="2018-04" db="EMBL/GenBank/DDBJ databases">
        <title>Denitrifier Microvirgula.</title>
        <authorList>
            <person name="Anderson E."/>
            <person name="Jang J."/>
            <person name="Ishii S."/>
        </authorList>
    </citation>
    <scope>NUCLEOTIDE SEQUENCE [LARGE SCALE GENOMIC DNA]</scope>
    <source>
        <strain evidence="2 3">BE2.4</strain>
    </source>
</reference>
<evidence type="ECO:0000259" key="1">
    <source>
        <dbReference type="Pfam" id="PF12146"/>
    </source>
</evidence>
<dbReference type="RefSeq" id="WP_107890005.1">
    <property type="nucleotide sequence ID" value="NZ_CP028519.1"/>
</dbReference>
<protein>
    <submittedName>
        <fullName evidence="2">Alpha/beta hydrolase</fullName>
    </submittedName>
</protein>
<sequence length="198" mass="20598">MQRIAGPAGGLDTLIVAPQDVPRGVAVICHPNPLQGGTNTNKVVQTCAKALASRGYVAYCPNLRGVGGSDGEHDHGHGEVDDVLAVVAQARADHGPLPLVLAGFSFGGFVAAHARQRIDSEHLILMGPAVGKYETPIPAEVPVDTLVVHGEADEVIPLGAVLDWARPQALPVVVFPGAGHFFHGRLVPLGRLIARHVG</sequence>
<evidence type="ECO:0000313" key="3">
    <source>
        <dbReference type="Proteomes" id="UP000244173"/>
    </source>
</evidence>
<gene>
    <name evidence="2" type="ORF">DAI18_16980</name>
</gene>
<dbReference type="InterPro" id="IPR029058">
    <property type="entry name" value="AB_hydrolase_fold"/>
</dbReference>
<dbReference type="GO" id="GO:0016787">
    <property type="term" value="F:hydrolase activity"/>
    <property type="evidence" value="ECO:0007669"/>
    <property type="project" value="UniProtKB-KW"/>
</dbReference>
<dbReference type="OrthoDB" id="9800435at2"/>
<dbReference type="PANTHER" id="PTHR42103">
    <property type="entry name" value="ALPHA/BETA-HYDROLASES SUPERFAMILY PROTEIN"/>
    <property type="match status" value="1"/>
</dbReference>
<dbReference type="EMBL" id="CP028519">
    <property type="protein sequence ID" value="AVY95549.1"/>
    <property type="molecule type" value="Genomic_DNA"/>
</dbReference>
<feature type="domain" description="Serine aminopeptidase S33" evidence="1">
    <location>
        <begin position="22"/>
        <end position="133"/>
    </location>
</feature>
<evidence type="ECO:0000313" key="2">
    <source>
        <dbReference type="EMBL" id="AVY95549.1"/>
    </source>
</evidence>
<dbReference type="KEGG" id="maer:DAI18_16980"/>
<dbReference type="AlphaFoldDB" id="A0A2S0PDU3"/>
<dbReference type="Pfam" id="PF12146">
    <property type="entry name" value="Hydrolase_4"/>
    <property type="match status" value="1"/>
</dbReference>
<dbReference type="PANTHER" id="PTHR42103:SF2">
    <property type="entry name" value="AB HYDROLASE-1 DOMAIN-CONTAINING PROTEIN"/>
    <property type="match status" value="1"/>
</dbReference>
<keyword evidence="2" id="KW-0378">Hydrolase</keyword>
<dbReference type="Proteomes" id="UP000244173">
    <property type="component" value="Chromosome"/>
</dbReference>